<reference evidence="4" key="2">
    <citation type="submission" date="2020-05" db="EMBL/GenBank/DDBJ databases">
        <authorList>
            <person name="Kim H.-S."/>
            <person name="Proctor R.H."/>
            <person name="Brown D.W."/>
        </authorList>
    </citation>
    <scope>NUCLEOTIDE SEQUENCE</scope>
    <source>
        <strain evidence="4">NRRL 20472</strain>
    </source>
</reference>
<dbReference type="Proteomes" id="UP000622797">
    <property type="component" value="Unassembled WGS sequence"/>
</dbReference>
<dbReference type="Pfam" id="PF01370">
    <property type="entry name" value="Epimerase"/>
    <property type="match status" value="1"/>
</dbReference>
<comment type="similarity">
    <text evidence="2">Belongs to the NAD(P)-dependent epimerase/dehydratase family. Dihydroflavonol-4-reductase subfamily.</text>
</comment>
<accession>A0A8H4X5V7</accession>
<dbReference type="EMBL" id="JABEXW010000564">
    <property type="protein sequence ID" value="KAF4962164.1"/>
    <property type="molecule type" value="Genomic_DNA"/>
</dbReference>
<reference evidence="4" key="1">
    <citation type="journal article" date="2020" name="BMC Genomics">
        <title>Correction to: Identification and distribution of gene clusters required for synthesis of sphingolipid metabolism inhibitors in diverse species of the filamentous fungus Fusarium.</title>
        <authorList>
            <person name="Kim H.S."/>
            <person name="Lohmar J.M."/>
            <person name="Busman M."/>
            <person name="Brown D.W."/>
            <person name="Naumann T.A."/>
            <person name="Divon H.H."/>
            <person name="Lysoe E."/>
            <person name="Uhlig S."/>
            <person name="Proctor R.H."/>
        </authorList>
    </citation>
    <scope>NUCLEOTIDE SEQUENCE</scope>
    <source>
        <strain evidence="4">NRRL 20472</strain>
    </source>
</reference>
<dbReference type="InterPro" id="IPR001509">
    <property type="entry name" value="Epimerase_deHydtase"/>
</dbReference>
<dbReference type="PANTHER" id="PTHR10366:SF814">
    <property type="entry name" value="NAD-DEPENDENT EPIMERASE_DEHYDRATASE DOMAIN-CONTAINING PROTEIN"/>
    <property type="match status" value="1"/>
</dbReference>
<dbReference type="OrthoDB" id="2735536at2759"/>
<sequence length="360" mass="40127">MSSHQTIGKGKHVLLTGGNGFVASHILKNLMEYGYQVTATVRSEDKAEAVYTTHPDWKDHVKFEYVADITKKNAFDHLFEKEPFDFILHTSSPVAFKVDDIVKDLVEPAIYGTIGIMESAHKLAGPTLKRIVLLGSAVSVLNTFEDKTKAGKPYTEDDWNPVTRQYAVENNDVVSGYNVSKIEPEQAAWKFMEKKPTFDLVVINPDIITGPMIHPISGAKSVNETNRFAIYDFLDGTHPKIEDVRFPFYHFVDVRDVARAHVDALTNPSASGKRILMISGLITPQLVVNTVRKAFPQLKDKVPEGTPEQILPENNDPTGWDLSRSMKVLSEGSPSGKWEFIDLEKSLVDAVQCMIDVGIL</sequence>
<name>A0A8H4X5V7_9HYPO</name>
<evidence type="ECO:0000313" key="4">
    <source>
        <dbReference type="EMBL" id="KAF4962164.1"/>
    </source>
</evidence>
<evidence type="ECO:0000259" key="3">
    <source>
        <dbReference type="Pfam" id="PF01370"/>
    </source>
</evidence>
<dbReference type="AlphaFoldDB" id="A0A8H4X5V7"/>
<evidence type="ECO:0000256" key="2">
    <source>
        <dbReference type="ARBA" id="ARBA00023445"/>
    </source>
</evidence>
<feature type="domain" description="NAD-dependent epimerase/dehydratase" evidence="3">
    <location>
        <begin position="13"/>
        <end position="273"/>
    </location>
</feature>
<organism evidence="4 5">
    <name type="scientific">Fusarium sarcochroum</name>
    <dbReference type="NCBI Taxonomy" id="1208366"/>
    <lineage>
        <taxon>Eukaryota</taxon>
        <taxon>Fungi</taxon>
        <taxon>Dikarya</taxon>
        <taxon>Ascomycota</taxon>
        <taxon>Pezizomycotina</taxon>
        <taxon>Sordariomycetes</taxon>
        <taxon>Hypocreomycetidae</taxon>
        <taxon>Hypocreales</taxon>
        <taxon>Nectriaceae</taxon>
        <taxon>Fusarium</taxon>
        <taxon>Fusarium lateritium species complex</taxon>
    </lineage>
</organism>
<evidence type="ECO:0000313" key="5">
    <source>
        <dbReference type="Proteomes" id="UP000622797"/>
    </source>
</evidence>
<dbReference type="SUPFAM" id="SSF51735">
    <property type="entry name" value="NAD(P)-binding Rossmann-fold domains"/>
    <property type="match status" value="1"/>
</dbReference>
<dbReference type="GO" id="GO:0016616">
    <property type="term" value="F:oxidoreductase activity, acting on the CH-OH group of donors, NAD or NADP as acceptor"/>
    <property type="evidence" value="ECO:0007669"/>
    <property type="project" value="TreeGrafter"/>
</dbReference>
<protein>
    <recommendedName>
        <fullName evidence="3">NAD-dependent epimerase/dehydratase domain-containing protein</fullName>
    </recommendedName>
</protein>
<dbReference type="InterPro" id="IPR050425">
    <property type="entry name" value="NAD(P)_dehydrat-like"/>
</dbReference>
<dbReference type="PANTHER" id="PTHR10366">
    <property type="entry name" value="NAD DEPENDENT EPIMERASE/DEHYDRATASE"/>
    <property type="match status" value="1"/>
</dbReference>
<keyword evidence="1" id="KW-0560">Oxidoreductase</keyword>
<evidence type="ECO:0000256" key="1">
    <source>
        <dbReference type="ARBA" id="ARBA00023002"/>
    </source>
</evidence>
<comment type="caution">
    <text evidence="4">The sequence shown here is derived from an EMBL/GenBank/DDBJ whole genome shotgun (WGS) entry which is preliminary data.</text>
</comment>
<proteinExistence type="inferred from homology"/>
<keyword evidence="5" id="KW-1185">Reference proteome</keyword>
<gene>
    <name evidence="4" type="ORF">FSARC_9738</name>
</gene>
<dbReference type="InterPro" id="IPR036291">
    <property type="entry name" value="NAD(P)-bd_dom_sf"/>
</dbReference>
<dbReference type="Gene3D" id="3.40.50.720">
    <property type="entry name" value="NAD(P)-binding Rossmann-like Domain"/>
    <property type="match status" value="1"/>
</dbReference>